<evidence type="ECO:0000256" key="1">
    <source>
        <dbReference type="SAM" id="Phobius"/>
    </source>
</evidence>
<feature type="transmembrane region" description="Helical" evidence="1">
    <location>
        <begin position="154"/>
        <end position="176"/>
    </location>
</feature>
<dbReference type="EMBL" id="WOEY01000134">
    <property type="protein sequence ID" value="NPT46511.1"/>
    <property type="molecule type" value="Genomic_DNA"/>
</dbReference>
<evidence type="ECO:0000313" key="3">
    <source>
        <dbReference type="Proteomes" id="UP000652198"/>
    </source>
</evidence>
<keyword evidence="1" id="KW-0812">Transmembrane</keyword>
<gene>
    <name evidence="2" type="ORF">GNZ12_35395</name>
</gene>
<dbReference type="InterPro" id="IPR033458">
    <property type="entry name" value="DUF5134"/>
</dbReference>
<feature type="transmembrane region" description="Helical" evidence="1">
    <location>
        <begin position="82"/>
        <end position="100"/>
    </location>
</feature>
<accession>A0ABX2C1X5</accession>
<protein>
    <submittedName>
        <fullName evidence="2">DUF5134 domain-containing protein</fullName>
    </submittedName>
</protein>
<feature type="transmembrane region" description="Helical" evidence="1">
    <location>
        <begin position="196"/>
        <end position="216"/>
    </location>
</feature>
<keyword evidence="1" id="KW-1133">Transmembrane helix</keyword>
<dbReference type="Proteomes" id="UP000652198">
    <property type="component" value="Unassembled WGS sequence"/>
</dbReference>
<comment type="caution">
    <text evidence="2">The sequence shown here is derived from an EMBL/GenBank/DDBJ whole genome shotgun (WGS) entry which is preliminary data.</text>
</comment>
<evidence type="ECO:0000313" key="2">
    <source>
        <dbReference type="EMBL" id="NPT46511.1"/>
    </source>
</evidence>
<sequence length="217" mass="23317">MMSPPWLLGILTAVMLVITAVSAIRLGAAQLPASWFSAVKPDGSCSSSRCSNGADTDLAYLLMGVAMAGMLAPSMRTLPSHAWEAIFGLLTMWFAWRLLADTWVNGRRSLASVYRAAHVLHCAAMVYMFAALTMTDDICRGGARSSSIVRSFKLPTLALAFVLVCYGAWDVLAQLADRHDSRRNISLGAASARSTVPTVACRVAMTVSMAVMLLIIR</sequence>
<dbReference type="Pfam" id="PF17197">
    <property type="entry name" value="DUF5134"/>
    <property type="match status" value="1"/>
</dbReference>
<proteinExistence type="predicted"/>
<keyword evidence="1" id="KW-0472">Membrane</keyword>
<dbReference type="RefSeq" id="WP_172316606.1">
    <property type="nucleotide sequence ID" value="NZ_WOEY01000134.1"/>
</dbReference>
<organism evidence="2 3">
    <name type="scientific">Paraburkholderia solitsugae</name>
    <dbReference type="NCBI Taxonomy" id="2675748"/>
    <lineage>
        <taxon>Bacteria</taxon>
        <taxon>Pseudomonadati</taxon>
        <taxon>Pseudomonadota</taxon>
        <taxon>Betaproteobacteria</taxon>
        <taxon>Burkholderiales</taxon>
        <taxon>Burkholderiaceae</taxon>
        <taxon>Paraburkholderia</taxon>
    </lineage>
</organism>
<keyword evidence="3" id="KW-1185">Reference proteome</keyword>
<reference evidence="2 3" key="1">
    <citation type="submission" date="2019-11" db="EMBL/GenBank/DDBJ databases">
        <title>Metabolism of dissolved organic matter in forest soils.</title>
        <authorList>
            <person name="Cyle K.T."/>
            <person name="Wilhelm R.C."/>
            <person name="Martinez C.E."/>
        </authorList>
    </citation>
    <scope>NUCLEOTIDE SEQUENCE [LARGE SCALE GENOMIC DNA]</scope>
    <source>
        <strain evidence="2 3">1N</strain>
    </source>
</reference>
<name>A0ABX2C1X5_9BURK</name>
<feature type="transmembrane region" description="Helical" evidence="1">
    <location>
        <begin position="112"/>
        <end position="133"/>
    </location>
</feature>